<evidence type="ECO:0000313" key="10">
    <source>
        <dbReference type="Proteomes" id="UP000199659"/>
    </source>
</evidence>
<accession>A0A1I6J0V7</accession>
<evidence type="ECO:0000256" key="8">
    <source>
        <dbReference type="SAM" id="Phobius"/>
    </source>
</evidence>
<dbReference type="RefSeq" id="WP_092559907.1">
    <property type="nucleotide sequence ID" value="NZ_FOYZ01000004.1"/>
</dbReference>
<feature type="transmembrane region" description="Helical" evidence="8">
    <location>
        <begin position="130"/>
        <end position="151"/>
    </location>
</feature>
<dbReference type="Gene3D" id="1.10.3470.10">
    <property type="entry name" value="ABC transporter involved in vitamin B12 uptake, BtuC"/>
    <property type="match status" value="1"/>
</dbReference>
<evidence type="ECO:0000256" key="3">
    <source>
        <dbReference type="ARBA" id="ARBA00022448"/>
    </source>
</evidence>
<feature type="transmembrane region" description="Helical" evidence="8">
    <location>
        <begin position="12"/>
        <end position="36"/>
    </location>
</feature>
<comment type="subcellular location">
    <subcellularLocation>
        <location evidence="1">Cell membrane</location>
        <topology evidence="1">Multi-pass membrane protein</topology>
    </subcellularLocation>
</comment>
<feature type="transmembrane region" description="Helical" evidence="8">
    <location>
        <begin position="74"/>
        <end position="91"/>
    </location>
</feature>
<feature type="transmembrane region" description="Helical" evidence="8">
    <location>
        <begin position="293"/>
        <end position="315"/>
    </location>
</feature>
<dbReference type="FunFam" id="1.10.3470.10:FF:000001">
    <property type="entry name" value="Vitamin B12 ABC transporter permease BtuC"/>
    <property type="match status" value="1"/>
</dbReference>
<feature type="transmembrane region" description="Helical" evidence="8">
    <location>
        <begin position="321"/>
        <end position="339"/>
    </location>
</feature>
<gene>
    <name evidence="9" type="ORF">SAMN05661086_01327</name>
</gene>
<dbReference type="STRING" id="37658.SAMN05661086_01327"/>
<feature type="transmembrane region" description="Helical" evidence="8">
    <location>
        <begin position="205"/>
        <end position="225"/>
    </location>
</feature>
<evidence type="ECO:0000256" key="5">
    <source>
        <dbReference type="ARBA" id="ARBA00022692"/>
    </source>
</evidence>
<dbReference type="GO" id="GO:0022857">
    <property type="term" value="F:transmembrane transporter activity"/>
    <property type="evidence" value="ECO:0007669"/>
    <property type="project" value="InterPro"/>
</dbReference>
<dbReference type="InterPro" id="IPR000522">
    <property type="entry name" value="ABC_transptr_permease_BtuC"/>
</dbReference>
<keyword evidence="4" id="KW-1003">Cell membrane</keyword>
<dbReference type="OrthoDB" id="9792889at2"/>
<dbReference type="GO" id="GO:0033214">
    <property type="term" value="P:siderophore-iron import into cell"/>
    <property type="evidence" value="ECO:0007669"/>
    <property type="project" value="TreeGrafter"/>
</dbReference>
<evidence type="ECO:0000256" key="6">
    <source>
        <dbReference type="ARBA" id="ARBA00022989"/>
    </source>
</evidence>
<feature type="transmembrane region" description="Helical" evidence="8">
    <location>
        <begin position="163"/>
        <end position="184"/>
    </location>
</feature>
<dbReference type="GO" id="GO:0005886">
    <property type="term" value="C:plasma membrane"/>
    <property type="evidence" value="ECO:0007669"/>
    <property type="project" value="UniProtKB-SubCell"/>
</dbReference>
<dbReference type="Pfam" id="PF01032">
    <property type="entry name" value="FecCD"/>
    <property type="match status" value="1"/>
</dbReference>
<comment type="similarity">
    <text evidence="2">Belongs to the binding-protein-dependent transport system permease family. FecCD subfamily.</text>
</comment>
<feature type="transmembrane region" description="Helical" evidence="8">
    <location>
        <begin position="252"/>
        <end position="281"/>
    </location>
</feature>
<name>A0A1I6J0V7_9FIRM</name>
<dbReference type="InterPro" id="IPR037294">
    <property type="entry name" value="ABC_BtuC-like"/>
</dbReference>
<keyword evidence="5 8" id="KW-0812">Transmembrane</keyword>
<sequence>MKKEKKGNQYIFPLVIILLFSVVCSASLGSANLTVLDSLKIIADRIPVLKNLIKTEMIPEVYTRIVWDIRMPRILFAGLTGCGLSVVGAAFQGLFRNPLADPHILGVSSGAAAGATIAMLSGIGFTIMGFGVIGVFAFLGALLTVLIVYRISCVGNKLPVVNILLTGTAISTMLSSLISLLMTFHHNQIEKVYLWTLGSFSAASWSKVVFLTIFVFVCTIVIFIFSKELDVILTGNETAESLGIDTAKIKKIIIVSASLLVAACVSVSGIIGFVGLVVPHCIRILSGPKHQKLIPLTGIGGAVFMIFCDTIARTAAAPSEIPVGVITAMLGTPYFIYLLQRNKRKQVFV</sequence>
<organism evidence="9 10">
    <name type="scientific">Anaeromicropila populeti</name>
    <dbReference type="NCBI Taxonomy" id="37658"/>
    <lineage>
        <taxon>Bacteria</taxon>
        <taxon>Bacillati</taxon>
        <taxon>Bacillota</taxon>
        <taxon>Clostridia</taxon>
        <taxon>Lachnospirales</taxon>
        <taxon>Lachnospiraceae</taxon>
        <taxon>Anaeromicropila</taxon>
    </lineage>
</organism>
<dbReference type="PANTHER" id="PTHR30472:SF25">
    <property type="entry name" value="ABC TRANSPORTER PERMEASE PROTEIN MJ0876-RELATED"/>
    <property type="match status" value="1"/>
</dbReference>
<dbReference type="PANTHER" id="PTHR30472">
    <property type="entry name" value="FERRIC ENTEROBACTIN TRANSPORT SYSTEM PERMEASE PROTEIN"/>
    <property type="match status" value="1"/>
</dbReference>
<dbReference type="CDD" id="cd06550">
    <property type="entry name" value="TM_ABC_iron-siderophores_like"/>
    <property type="match status" value="1"/>
</dbReference>
<keyword evidence="6 8" id="KW-1133">Transmembrane helix</keyword>
<keyword evidence="3" id="KW-0813">Transport</keyword>
<dbReference type="EMBL" id="FOYZ01000004">
    <property type="protein sequence ID" value="SFR72568.1"/>
    <property type="molecule type" value="Genomic_DNA"/>
</dbReference>
<dbReference type="Proteomes" id="UP000199659">
    <property type="component" value="Unassembled WGS sequence"/>
</dbReference>
<dbReference type="SUPFAM" id="SSF81345">
    <property type="entry name" value="ABC transporter involved in vitamin B12 uptake, BtuC"/>
    <property type="match status" value="1"/>
</dbReference>
<keyword evidence="10" id="KW-1185">Reference proteome</keyword>
<reference evidence="9 10" key="1">
    <citation type="submission" date="2016-10" db="EMBL/GenBank/DDBJ databases">
        <authorList>
            <person name="de Groot N.N."/>
        </authorList>
    </citation>
    <scope>NUCLEOTIDE SEQUENCE [LARGE SCALE GENOMIC DNA]</scope>
    <source>
        <strain evidence="9 10">743A</strain>
    </source>
</reference>
<evidence type="ECO:0000256" key="1">
    <source>
        <dbReference type="ARBA" id="ARBA00004651"/>
    </source>
</evidence>
<evidence type="ECO:0000256" key="7">
    <source>
        <dbReference type="ARBA" id="ARBA00023136"/>
    </source>
</evidence>
<feature type="transmembrane region" description="Helical" evidence="8">
    <location>
        <begin position="103"/>
        <end position="123"/>
    </location>
</feature>
<protein>
    <submittedName>
        <fullName evidence="9">Iron complex transport system permease protein</fullName>
    </submittedName>
</protein>
<evidence type="ECO:0000256" key="4">
    <source>
        <dbReference type="ARBA" id="ARBA00022475"/>
    </source>
</evidence>
<proteinExistence type="inferred from homology"/>
<dbReference type="AlphaFoldDB" id="A0A1I6J0V7"/>
<evidence type="ECO:0000256" key="2">
    <source>
        <dbReference type="ARBA" id="ARBA00007935"/>
    </source>
</evidence>
<keyword evidence="7 8" id="KW-0472">Membrane</keyword>
<evidence type="ECO:0000313" key="9">
    <source>
        <dbReference type="EMBL" id="SFR72568.1"/>
    </source>
</evidence>